<sequence>MTDGTTFIESAWALDIDSWTRVACIGLCLVSILFATRTLSGYHRYFNSDSPAIELPTMFLLPWLGTCDILTAVASLIQLLQSSSTAGGMLAESSMDMARRVVLAAQICYFLLHIMLAVHTMSVAGVLNPILDRSMGGYYGPAAGALSYIATHRLLTTIPVYSAFYYTLLPLATLAVVFAAAVLVPKAARVKGIRATVFIGEDEDVEATVSLDDYAAFAKAIAALCLLWHLPWLVWCHTPGQASWTPALIFLPLCARGIYSFVVLRISPAMGIHVVDAEHAHQD</sequence>
<keyword evidence="1" id="KW-0812">Transmembrane</keyword>
<evidence type="ECO:0000313" key="3">
    <source>
        <dbReference type="Proteomes" id="UP001140074"/>
    </source>
</evidence>
<proteinExistence type="predicted"/>
<evidence type="ECO:0000256" key="1">
    <source>
        <dbReference type="SAM" id="Phobius"/>
    </source>
</evidence>
<comment type="caution">
    <text evidence="2">The sequence shown here is derived from an EMBL/GenBank/DDBJ whole genome shotgun (WGS) entry which is preliminary data.</text>
</comment>
<accession>A0A9W8IIZ2</accession>
<dbReference type="Proteomes" id="UP001140074">
    <property type="component" value="Unassembled WGS sequence"/>
</dbReference>
<feature type="transmembrane region" description="Helical" evidence="1">
    <location>
        <begin position="60"/>
        <end position="80"/>
    </location>
</feature>
<evidence type="ECO:0000313" key="2">
    <source>
        <dbReference type="EMBL" id="KAJ2864825.1"/>
    </source>
</evidence>
<gene>
    <name evidence="2" type="ORF">GGH94_002640</name>
</gene>
<feature type="transmembrane region" description="Helical" evidence="1">
    <location>
        <begin position="22"/>
        <end position="40"/>
    </location>
</feature>
<dbReference type="EMBL" id="JANBUY010000076">
    <property type="protein sequence ID" value="KAJ2864825.1"/>
    <property type="molecule type" value="Genomic_DNA"/>
</dbReference>
<feature type="transmembrane region" description="Helical" evidence="1">
    <location>
        <begin position="216"/>
        <end position="235"/>
    </location>
</feature>
<feature type="transmembrane region" description="Helical" evidence="1">
    <location>
        <begin position="101"/>
        <end position="127"/>
    </location>
</feature>
<protein>
    <submittedName>
        <fullName evidence="2">Uncharacterized protein</fullName>
    </submittedName>
</protein>
<dbReference type="AlphaFoldDB" id="A0A9W8IIZ2"/>
<keyword evidence="3" id="KW-1185">Reference proteome</keyword>
<organism evidence="2 3">
    <name type="scientific">Coemansia aciculifera</name>
    <dbReference type="NCBI Taxonomy" id="417176"/>
    <lineage>
        <taxon>Eukaryota</taxon>
        <taxon>Fungi</taxon>
        <taxon>Fungi incertae sedis</taxon>
        <taxon>Zoopagomycota</taxon>
        <taxon>Kickxellomycotina</taxon>
        <taxon>Kickxellomycetes</taxon>
        <taxon>Kickxellales</taxon>
        <taxon>Kickxellaceae</taxon>
        <taxon>Coemansia</taxon>
    </lineage>
</organism>
<feature type="transmembrane region" description="Helical" evidence="1">
    <location>
        <begin position="247"/>
        <end position="264"/>
    </location>
</feature>
<reference evidence="2" key="1">
    <citation type="submission" date="2022-07" db="EMBL/GenBank/DDBJ databases">
        <title>Phylogenomic reconstructions and comparative analyses of Kickxellomycotina fungi.</title>
        <authorList>
            <person name="Reynolds N.K."/>
            <person name="Stajich J.E."/>
            <person name="Barry K."/>
            <person name="Grigoriev I.V."/>
            <person name="Crous P."/>
            <person name="Smith M.E."/>
        </authorList>
    </citation>
    <scope>NUCLEOTIDE SEQUENCE</scope>
    <source>
        <strain evidence="2">RSA 476</strain>
    </source>
</reference>
<feature type="transmembrane region" description="Helical" evidence="1">
    <location>
        <begin position="163"/>
        <end position="184"/>
    </location>
</feature>
<name>A0A9W8IIZ2_9FUNG</name>
<keyword evidence="1" id="KW-0472">Membrane</keyword>
<keyword evidence="1" id="KW-1133">Transmembrane helix</keyword>